<dbReference type="KEGG" id="eus:EUTSA_v10023302mg"/>
<dbReference type="Gramene" id="ESQ29745">
    <property type="protein sequence ID" value="ESQ29745"/>
    <property type="gene ID" value="EUTSA_v10023302mg"/>
</dbReference>
<proteinExistence type="predicted"/>
<organism evidence="2 3">
    <name type="scientific">Eutrema salsugineum</name>
    <name type="common">Saltwater cress</name>
    <name type="synonym">Sisymbrium salsugineum</name>
    <dbReference type="NCBI Taxonomy" id="72664"/>
    <lineage>
        <taxon>Eukaryota</taxon>
        <taxon>Viridiplantae</taxon>
        <taxon>Streptophyta</taxon>
        <taxon>Embryophyta</taxon>
        <taxon>Tracheophyta</taxon>
        <taxon>Spermatophyta</taxon>
        <taxon>Magnoliopsida</taxon>
        <taxon>eudicotyledons</taxon>
        <taxon>Gunneridae</taxon>
        <taxon>Pentapetalae</taxon>
        <taxon>rosids</taxon>
        <taxon>malvids</taxon>
        <taxon>Brassicales</taxon>
        <taxon>Brassicaceae</taxon>
        <taxon>Eutremeae</taxon>
        <taxon>Eutrema</taxon>
    </lineage>
</organism>
<dbReference type="OMA" id="WYRNAAH"/>
<dbReference type="eggNOG" id="ENOG502QQ1A">
    <property type="taxonomic scope" value="Eukaryota"/>
</dbReference>
<dbReference type="AlphaFoldDB" id="V4JWC3"/>
<dbReference type="InterPro" id="IPR009836">
    <property type="entry name" value="GRDP-like"/>
</dbReference>
<name>V4JWC3_EUTSA</name>
<keyword evidence="3" id="KW-1185">Reference proteome</keyword>
<dbReference type="Pfam" id="PF25335">
    <property type="entry name" value="GRDP_C"/>
    <property type="match status" value="1"/>
</dbReference>
<dbReference type="Pfam" id="PF07173">
    <property type="entry name" value="GRDP-like"/>
    <property type="match status" value="1"/>
</dbReference>
<dbReference type="EMBL" id="KI517881">
    <property type="protein sequence ID" value="ESQ29745.1"/>
    <property type="molecule type" value="Genomic_DNA"/>
</dbReference>
<evidence type="ECO:0000259" key="1">
    <source>
        <dbReference type="Pfam" id="PF25335"/>
    </source>
</evidence>
<dbReference type="PANTHER" id="PTHR34365:SF2">
    <property type="entry name" value="ENOLASE (DUF1399)"/>
    <property type="match status" value="1"/>
</dbReference>
<dbReference type="Proteomes" id="UP000030689">
    <property type="component" value="Unassembled WGS sequence"/>
</dbReference>
<dbReference type="InterPro" id="IPR057518">
    <property type="entry name" value="GRDP_C"/>
</dbReference>
<dbReference type="OrthoDB" id="2684236at2759"/>
<accession>V4JWC3</accession>
<evidence type="ECO:0000313" key="2">
    <source>
        <dbReference type="EMBL" id="ESQ29745.1"/>
    </source>
</evidence>
<reference evidence="2 3" key="1">
    <citation type="journal article" date="2013" name="Front. Plant Sci.">
        <title>The Reference Genome of the Halophytic Plant Eutrema salsugineum.</title>
        <authorList>
            <person name="Yang R."/>
            <person name="Jarvis D.E."/>
            <person name="Chen H."/>
            <person name="Beilstein M.A."/>
            <person name="Grimwood J."/>
            <person name="Jenkins J."/>
            <person name="Shu S."/>
            <person name="Prochnik S."/>
            <person name="Xin M."/>
            <person name="Ma C."/>
            <person name="Schmutz J."/>
            <person name="Wing R.A."/>
            <person name="Mitchell-Olds T."/>
            <person name="Schumaker K.S."/>
            <person name="Wang X."/>
        </authorList>
    </citation>
    <scope>NUCLEOTIDE SEQUENCE [LARGE SCALE GENOMIC DNA]</scope>
</reference>
<feature type="domain" description="GRPD C-terminal" evidence="1">
    <location>
        <begin position="482"/>
        <end position="638"/>
    </location>
</feature>
<dbReference type="PANTHER" id="PTHR34365">
    <property type="entry name" value="ENOLASE (DUF1399)"/>
    <property type="match status" value="1"/>
</dbReference>
<evidence type="ECO:0000313" key="3">
    <source>
        <dbReference type="Proteomes" id="UP000030689"/>
    </source>
</evidence>
<dbReference type="STRING" id="72664.V4JWC3"/>
<gene>
    <name evidence="2" type="ORF">EUTSA_v10023302mg</name>
</gene>
<sequence length="749" mass="85768">MSLGRSEFADGVAARSLSEISEVDAVRIGADIVSAARRLISLLRSVGDCQWLHHPPVIAEAIRRYDELWMPLISDLTVGSKPPMILPPLDVEWVWFCHSLNPVSYRDYCLKKFSKLIGKPAIYDEENEDYAVLQCEKIWVTRYPEESFENRADPDSPEPVSSSNEDIKTEVEKQRFLWEKFSAPYMSESVYLIAARLRYKGFLLILHKFKEEITRLLPASDILLMWLTHQSYPTIYTEDVDEMLEEIMRKVVRYGETVEKSEVETTKKLWNRYFNQPYEKAGGELTVIPNESRLCNNTVFYWPVSDVDVNTSYKSIRPRFVLELCIFIRLNPKAELNESSFLRLRVGRCHRKLQLDKKMTNLSRDGSWEKGWHLYCEFGTQGVVLESHCDRPRGICFRSRKPEGMIAFLWNDLLRAHSLSLGRFLGKQVSVFASVTPPVQAPYLLRFVPDRATDDSGAMISDSIQRTNNFRPQEGRWLTRTVLDHAGRECFVIRIRVGKGVFKRGSEVPSPVKSEERITEIRVGSWSYVEGSIGKAPAKVVGTVIPKEAVENWESAWEFSTGDELLIRWNSSGSISELGLRSRNPGSLVRLLTGRRMQYKGDNEEDDEGFVTMVRSTEEDPTEKATALIDWKHQAVEFLPEEDAVFVLLLSVSLLRSVTQKRREDVGQLLVRKRITEATGEREWGSVIVDASSSNISSTSSPYVSPWYRNSDKVIAMEEKPQVARYPYPVMSYSNVDGGDNLYKHVIFG</sequence>
<protein>
    <recommendedName>
        <fullName evidence="1">GRPD C-terminal domain-containing protein</fullName>
    </recommendedName>
</protein>